<accession>A0AAE3LPS2</accession>
<feature type="region of interest" description="Disordered" evidence="7">
    <location>
        <begin position="27"/>
        <end position="47"/>
    </location>
</feature>
<sequence>MRFRLCKFGMAALVSAMALAGCVQTTPAPQQQAPQGQNVSRPASAKGVSRSDFSAVVSRVEPVAERTCKQYIPKGPCDFLIVFDDRKGQPANAFQFVNKKGRPVLVVTAALLESMYNRDEIAFVVGHEAAHHIRGHLAQQQQLAMGGAMIGGLAAAVFGGNASAVEAAQNLGGFVGSRQFSKQHELEADRLGAVIAERAGYNAMTGVLFFTRLPDPGDQFLGSHPANPERIRAVQNTVLNM</sequence>
<name>A0AAE3LPS2_9RHOB</name>
<evidence type="ECO:0000256" key="8">
    <source>
        <dbReference type="SAM" id="SignalP"/>
    </source>
</evidence>
<evidence type="ECO:0000256" key="5">
    <source>
        <dbReference type="ARBA" id="ARBA00023049"/>
    </source>
</evidence>
<evidence type="ECO:0000259" key="9">
    <source>
        <dbReference type="Pfam" id="PF01435"/>
    </source>
</evidence>
<evidence type="ECO:0000256" key="7">
    <source>
        <dbReference type="SAM" id="MobiDB-lite"/>
    </source>
</evidence>
<dbReference type="Proteomes" id="UP001208041">
    <property type="component" value="Unassembled WGS sequence"/>
</dbReference>
<evidence type="ECO:0000313" key="11">
    <source>
        <dbReference type="Proteomes" id="UP001208041"/>
    </source>
</evidence>
<dbReference type="PROSITE" id="PS51257">
    <property type="entry name" value="PROKAR_LIPOPROTEIN"/>
    <property type="match status" value="1"/>
</dbReference>
<keyword evidence="2" id="KW-0479">Metal-binding</keyword>
<dbReference type="InterPro" id="IPR051156">
    <property type="entry name" value="Mito/Outer_Membr_Metalloprot"/>
</dbReference>
<dbReference type="CDD" id="cd07324">
    <property type="entry name" value="M48C_Oma1-like"/>
    <property type="match status" value="1"/>
</dbReference>
<dbReference type="AlphaFoldDB" id="A0AAE3LPS2"/>
<feature type="domain" description="Peptidase M48" evidence="9">
    <location>
        <begin position="72"/>
        <end position="237"/>
    </location>
</feature>
<dbReference type="GO" id="GO:0004222">
    <property type="term" value="F:metalloendopeptidase activity"/>
    <property type="evidence" value="ECO:0007669"/>
    <property type="project" value="InterPro"/>
</dbReference>
<comment type="caution">
    <text evidence="10">The sequence shown here is derived from an EMBL/GenBank/DDBJ whole genome shotgun (WGS) entry which is preliminary data.</text>
</comment>
<dbReference type="PANTHER" id="PTHR22726">
    <property type="entry name" value="METALLOENDOPEPTIDASE OMA1"/>
    <property type="match status" value="1"/>
</dbReference>
<protein>
    <submittedName>
        <fullName evidence="10">M48 family metallopeptidase</fullName>
    </submittedName>
</protein>
<evidence type="ECO:0000313" key="10">
    <source>
        <dbReference type="EMBL" id="MCV6823737.1"/>
    </source>
</evidence>
<evidence type="ECO:0000256" key="6">
    <source>
        <dbReference type="RuleBase" id="RU003983"/>
    </source>
</evidence>
<dbReference type="GO" id="GO:0046872">
    <property type="term" value="F:metal ion binding"/>
    <property type="evidence" value="ECO:0007669"/>
    <property type="project" value="UniProtKB-KW"/>
</dbReference>
<dbReference type="Gene3D" id="3.30.2010.10">
    <property type="entry name" value="Metalloproteases ('zincins'), catalytic domain"/>
    <property type="match status" value="1"/>
</dbReference>
<keyword evidence="11" id="KW-1185">Reference proteome</keyword>
<evidence type="ECO:0000256" key="3">
    <source>
        <dbReference type="ARBA" id="ARBA00022801"/>
    </source>
</evidence>
<comment type="similarity">
    <text evidence="6">Belongs to the peptidase M48 family.</text>
</comment>
<feature type="signal peptide" evidence="8">
    <location>
        <begin position="1"/>
        <end position="20"/>
    </location>
</feature>
<evidence type="ECO:0000256" key="1">
    <source>
        <dbReference type="ARBA" id="ARBA00022670"/>
    </source>
</evidence>
<feature type="chain" id="PRO_5042175560" evidence="8">
    <location>
        <begin position="21"/>
        <end position="241"/>
    </location>
</feature>
<keyword evidence="8" id="KW-0732">Signal</keyword>
<keyword evidence="3 6" id="KW-0378">Hydrolase</keyword>
<dbReference type="GO" id="GO:0051603">
    <property type="term" value="P:proteolysis involved in protein catabolic process"/>
    <property type="evidence" value="ECO:0007669"/>
    <property type="project" value="TreeGrafter"/>
</dbReference>
<reference evidence="10" key="1">
    <citation type="submission" date="2022-10" db="EMBL/GenBank/DDBJ databases">
        <authorList>
            <person name="Yue Y."/>
        </authorList>
    </citation>
    <scope>NUCLEOTIDE SEQUENCE</scope>
    <source>
        <strain evidence="10">Z654</strain>
    </source>
</reference>
<evidence type="ECO:0000256" key="4">
    <source>
        <dbReference type="ARBA" id="ARBA00022833"/>
    </source>
</evidence>
<keyword evidence="5 6" id="KW-0482">Metalloprotease</keyword>
<dbReference type="InterPro" id="IPR001915">
    <property type="entry name" value="Peptidase_M48"/>
</dbReference>
<evidence type="ECO:0000256" key="2">
    <source>
        <dbReference type="ARBA" id="ARBA00022723"/>
    </source>
</evidence>
<organism evidence="10 11">
    <name type="scientific">Halocynthiibacter halioticoli</name>
    <dbReference type="NCBI Taxonomy" id="2986804"/>
    <lineage>
        <taxon>Bacteria</taxon>
        <taxon>Pseudomonadati</taxon>
        <taxon>Pseudomonadota</taxon>
        <taxon>Alphaproteobacteria</taxon>
        <taxon>Rhodobacterales</taxon>
        <taxon>Paracoccaceae</taxon>
        <taxon>Halocynthiibacter</taxon>
    </lineage>
</organism>
<dbReference type="PANTHER" id="PTHR22726:SF1">
    <property type="entry name" value="METALLOENDOPEPTIDASE OMA1, MITOCHONDRIAL"/>
    <property type="match status" value="1"/>
</dbReference>
<dbReference type="Pfam" id="PF01435">
    <property type="entry name" value="Peptidase_M48"/>
    <property type="match status" value="1"/>
</dbReference>
<dbReference type="RefSeq" id="WP_263952573.1">
    <property type="nucleotide sequence ID" value="NZ_JAOYFC010000001.1"/>
</dbReference>
<dbReference type="GO" id="GO:0016020">
    <property type="term" value="C:membrane"/>
    <property type="evidence" value="ECO:0007669"/>
    <property type="project" value="TreeGrafter"/>
</dbReference>
<keyword evidence="1 6" id="KW-0645">Protease</keyword>
<gene>
    <name evidence="10" type="ORF">OH136_04135</name>
</gene>
<dbReference type="EMBL" id="JAOYFC010000001">
    <property type="protein sequence ID" value="MCV6823737.1"/>
    <property type="molecule type" value="Genomic_DNA"/>
</dbReference>
<comment type="cofactor">
    <cofactor evidence="6">
        <name>Zn(2+)</name>
        <dbReference type="ChEBI" id="CHEBI:29105"/>
    </cofactor>
    <text evidence="6">Binds 1 zinc ion per subunit.</text>
</comment>
<keyword evidence="4 6" id="KW-0862">Zinc</keyword>
<proteinExistence type="inferred from homology"/>